<name>A0ABZ0SL70_9MICO</name>
<accession>A0ABZ0SL70</accession>
<evidence type="ECO:0000313" key="3">
    <source>
        <dbReference type="Proteomes" id="UP001323798"/>
    </source>
</evidence>
<dbReference type="InterPro" id="IPR026555">
    <property type="entry name" value="NSL3/Tex30"/>
</dbReference>
<dbReference type="InterPro" id="IPR029058">
    <property type="entry name" value="AB_hydrolase_fold"/>
</dbReference>
<dbReference type="GO" id="GO:0016787">
    <property type="term" value="F:hydrolase activity"/>
    <property type="evidence" value="ECO:0007669"/>
    <property type="project" value="UniProtKB-KW"/>
</dbReference>
<reference evidence="2 3" key="1">
    <citation type="submission" date="2023-11" db="EMBL/GenBank/DDBJ databases">
        <title>Genome sequence of Microbacterium rhizosphaerae KACC 19337.</title>
        <authorList>
            <person name="Choi H."/>
            <person name="Kim S."/>
            <person name="Kim Y."/>
            <person name="Kwon S.-W."/>
            <person name="Heo J."/>
        </authorList>
    </citation>
    <scope>NUCLEOTIDE SEQUENCE [LARGE SCALE GENOMIC DNA]</scope>
    <source>
        <strain evidence="2 3">KACC 19337</strain>
    </source>
</reference>
<proteinExistence type="predicted"/>
<organism evidence="2 3">
    <name type="scientific">Microbacterium rhizosphaerae</name>
    <dbReference type="NCBI Taxonomy" id="1678237"/>
    <lineage>
        <taxon>Bacteria</taxon>
        <taxon>Bacillati</taxon>
        <taxon>Actinomycetota</taxon>
        <taxon>Actinomycetes</taxon>
        <taxon>Micrococcales</taxon>
        <taxon>Microbacteriaceae</taxon>
        <taxon>Microbacterium</taxon>
    </lineage>
</organism>
<dbReference type="EMBL" id="CP139368">
    <property type="protein sequence ID" value="WPR88442.1"/>
    <property type="molecule type" value="Genomic_DNA"/>
</dbReference>
<evidence type="ECO:0000259" key="1">
    <source>
        <dbReference type="Pfam" id="PF20408"/>
    </source>
</evidence>
<feature type="domain" description="KANL3/Tex30 alpha/beta hydrolase-like" evidence="1">
    <location>
        <begin position="36"/>
        <end position="216"/>
    </location>
</feature>
<gene>
    <name evidence="2" type="ORF">SM116_11715</name>
</gene>
<keyword evidence="3" id="KW-1185">Reference proteome</keyword>
<sequence length="230" mass="23936">MDQETPSSLTVALPAGEAVVSAMLAVPDEPWAAIGIAHGAGTRMDHPFIAGFAAAMAAHGVAAMRFNFPYSEAGRRMPGPPAHAVATWAAADAALREAVPGVPVVASGRSYGGRMASMAAAAGAIEPAALVYLGYPLHPPGRPDSPRVEHLPSITAPQLFLSGESDPFVDPHDQLEQAVASCQDAVLEWAPGGHGFDVKGRKAAPADLAAEIAERVERFLRVRLVAERRV</sequence>
<dbReference type="PANTHER" id="PTHR13136">
    <property type="entry name" value="TESTIS DEVELOPMENT PROTEIN PRTD"/>
    <property type="match status" value="1"/>
</dbReference>
<dbReference type="PANTHER" id="PTHR13136:SF11">
    <property type="entry name" value="TESTIS-EXPRESSED PROTEIN 30"/>
    <property type="match status" value="1"/>
</dbReference>
<keyword evidence="2" id="KW-0378">Hydrolase</keyword>
<dbReference type="Pfam" id="PF20408">
    <property type="entry name" value="Abhydrolase_11"/>
    <property type="match status" value="1"/>
</dbReference>
<dbReference type="InterPro" id="IPR046879">
    <property type="entry name" value="KANL3/Tex30_Abhydrolase"/>
</dbReference>
<evidence type="ECO:0000313" key="2">
    <source>
        <dbReference type="EMBL" id="WPR88442.1"/>
    </source>
</evidence>
<dbReference type="Gene3D" id="3.40.50.1820">
    <property type="entry name" value="alpha/beta hydrolase"/>
    <property type="match status" value="1"/>
</dbReference>
<dbReference type="SUPFAM" id="SSF53474">
    <property type="entry name" value="alpha/beta-Hydrolases"/>
    <property type="match status" value="1"/>
</dbReference>
<dbReference type="RefSeq" id="WP_320941162.1">
    <property type="nucleotide sequence ID" value="NZ_BAABEU010000006.1"/>
</dbReference>
<protein>
    <submittedName>
        <fullName evidence="2">Alpha/beta family hydrolase</fullName>
    </submittedName>
</protein>
<dbReference type="Proteomes" id="UP001323798">
    <property type="component" value="Chromosome"/>
</dbReference>